<sequence length="2918" mass="321035">MTGPISPQSTTNSISQTTVNNNDDDMLHTDVYRSKTSQRKPIARKGKEKNAAAKSAVPSKLTQAIALGVNQSVTNDEQENSLDNSDLRQQHTGVNTKHLGVNKKHQNKQPGSNKANNTDINQWLITQGIQIEPSHTKAAKRVAKLLHQLYLVETKSGSGLPKVIANLQGITIRLGAVQEKGYENSQAVYNDKTNTMTLNLKKIKASGMSLLQVLVHESLHAVEDLQRTSSASLGDTEAATHKKEIEYGKRLHELGLISKPFVRKLSTDHNKTDHIHPDNVQTVTENQQYQPVAAEPKISPDQLAKWLLPASQPQLYSENGKLYLSARADNGQRVTHYLGSQHSDFLTAVPIGSPVTQFTYNDVDKSYHFTIRQGDVTLPLRLSKNGELFLVADAEGELPTPPPRPRLKQTQQWHNYWDNWNQAQSTLQALLYGKATGDQQAVDGANQAGQNHETRTKEKTPWEAAWERMYKTGSLKNLTLTTGPQDRSRTGSHSTGHRGFVPTVVGWFKGIGNGIGQVLKNLFGSTNPNAQQTLERTISGSAGAFSQHGVQDQLQRLLAIGPPPRAPLPTASEQQKQQYAQQKQQYNQVLITKLFAFIQSMPKGASFSLGAEGGIGIKWPTTAVDGIPSFLGFAAKTGVTGENSIQFIRDNEGKLKATFGAGAGFNGVTLEIGVYGDWNYVKTPFVEGDANLLKVNQQLSTSMHLSEGSLQTLLTKLVNQDTGLNLDWVVQNSENSPQVGKKRQFKPIDWEVLGNFSMGAFGPGLIDTGTTPGVGKSAGIIPGIDLHYEQGVVLHWSANKPFDPDNPDFGLTFQQGKAATYFTDADLDLGASVWGRPAKLMLTDDVSSTIGQANQLFKIADVASHLRDRLGSAKQPETEPTTNKYINIIGIKVSADNLDRVIKKYPELTRFFENDPDAKWRLESTLRHKAQGNTTLNIELRLKKDKFDEAEKLQQALNKLEGVPANNGMPRKEGEIDKLEKQLAGLERKHETLLNKQIDQSSQGGGLDTIKEKVALEKQIKDVKRQISNKYQEVKEKKEALNNILKHRGNFELSGYSLVESRNIQNKRGLNLVFVSVNSTNEMKFEGAILRESTVPGVGVSETTNNTRGVSSIEQNRGRALQLMRNAVADNAGQRQQDFATNSAEVERLRRLVATGQASAQEVESLNHYDEYLARLAQPENMEQTLEKGTLSHHHPDGVSASQAAGDAGEKVAGWAAGPGGAVIMSKYGSGDAPNWIPAYTVTRNKEGVVSVYTAQGKLLKRFNNENGQNQQQINNYLQKLTNAEGDKAKFQVLVTKADFKAKFDQVKATPTGEGNTLPDNYDPANLATTKVQTEFERIKAQEKNNPSESKLTLNKVTHTQNTNEPITKLLDYGRVAVVHGDQITIKTKQPDGDFVLTIYAIQGSEFESLAKDIRQEHQQKTTGTFELKKSQAYALGLKVNGQSITADTQFSGQSSLSWDFDQALLALFHDPENFERNRRLFLQATITAGNEGPLSEAETVFVNKAKQLLQSTSDFDEFLGKAKRWGNKQNQAILAQINDQLATAGNSQPIESITLNEAGEYVVKYRAGNQQGSDQASSGQAGSEQTEGNDKKFTSINELLTNLQSELPDTTKQKIRSLQEQGGLTDFVQKRFESRDKVLKSGWGQRVMSLYSGFGTWNGIRVLGEYGIENDPLAKLQAASTILGAVEEVLSGVADAADLAKRFNLVLPNSGTKALSKLGKLGKAAGPLGIITSAFDLVSGAFGLDAAIRNGDNYEIAASSFDIVGGGLGMAAGFLALNPVTAPAAPFVAVAALLMSAISQGVRAAKAVNDFEKEVRPLSFWEKLEYGAATFFGLGDKTRYPEELRITRMNKAIKERKELVADQEKLVQLVFRMTGDDETSSSSRYPEGSTFLYGQHPRVKQMTEEQLKHANERLRSLGVSDADIKRLTPLMLDTGPKDILTEQRGYGPSQRAVFYNVNDGFNPNETGYQAKQQETDSSSVINTGNRVLAFTYQGRSSDRVVYGFQDKGNTFITTEPTGQRYVGADKEDTVHYMMPSVRPEIATIKNETVRKAVLNMPLNNQEAFASMNANAREALVNAMTAIAEKDNSAQSSGFNWFDALDKHFSQQSSDIAKHFQVVFRGSKRMTTDRVIPGNNWLEKITNGIASLRQATGPDEASMYVYSTYIIPQGFSGTITDDHGWKGGDGFVVYGEDSSQNRVKVNDRNGPWDWAYPDYFGVIVRRSDKQIYAPASAKAKPEVFFLGEEGNDTLVFGFNQAADNHQVNQNTITVRATRGDQAFGSATADGPFIKFAEDAHGSSVIAAETETFVVRGNDKTGKIDINLTTEAGQETITEKLFIIEGAEGQNGEKGLILNTGQGQNNTFQVGEVKGADIRVGNSTTSLIFTNKTSGEVHINNDNMQGNDSPVVDITAWGSVENLTFIANGKALEIHDGMTGRSITVEDGSKVSVHVEDKEGRQLLLDSDKLKTFISGSETVANGVDFAPNGIVYLPVTGSIQQSDSGPELQLRGQGQVVNITRDEPNKPLALTVDQGIKVIMDTHQHGDMFTLKDVNLSDVKIERQGRSFVLKNEAGAVLLKIDNLKGYAGFKVQLDDHLLYFRTTDQGNSFVYTILNKQTGQASAPVAPAESEEYAKPESATLVDKNDPSLPAKVRLIPHQLWQFDNGLYVSPKTGEVFDLQGYRYDHARYDRATNKIIYNTRYDQNIEIALDDVDTTARIAPYEVDIVLGENNKQKWRFPPSLVGDAEQAGFLVDPATWFIYEKPEDESPMKFMYFHYDGARGRHLVVDSGTVPGNMLSNGKTLGLSIGDFHEVLAKSNEQNLERGNLHIPKEKRGHYENRKIHDGYMQWGRVMSNWVPAKYDNVWVPHEDKAPDTYLTEHGYAAGVTDEAAYRKAQILKQFHQDLLTSGKVVSQYVVNKVA</sequence>
<evidence type="ECO:0000256" key="1">
    <source>
        <dbReference type="SAM" id="Coils"/>
    </source>
</evidence>
<dbReference type="Proteomes" id="UP000569732">
    <property type="component" value="Unassembled WGS sequence"/>
</dbReference>
<feature type="compositionally biased region" description="Basic residues" evidence="2">
    <location>
        <begin position="36"/>
        <end position="47"/>
    </location>
</feature>
<keyword evidence="4" id="KW-1185">Reference proteome</keyword>
<feature type="compositionally biased region" description="Polar residues" evidence="2">
    <location>
        <begin position="108"/>
        <end position="117"/>
    </location>
</feature>
<name>A0A853I291_9GAMM</name>
<protein>
    <submittedName>
        <fullName evidence="3">Uncharacterized protein</fullName>
    </submittedName>
</protein>
<feature type="region of interest" description="Disordered" evidence="2">
    <location>
        <begin position="1570"/>
        <end position="1591"/>
    </location>
</feature>
<gene>
    <name evidence="3" type="ORF">H0A36_16010</name>
</gene>
<comment type="caution">
    <text evidence="3">The sequence shown here is derived from an EMBL/GenBank/DDBJ whole genome shotgun (WGS) entry which is preliminary data.</text>
</comment>
<evidence type="ECO:0000313" key="4">
    <source>
        <dbReference type="Proteomes" id="UP000569732"/>
    </source>
</evidence>
<evidence type="ECO:0000313" key="3">
    <source>
        <dbReference type="EMBL" id="NYZ67523.1"/>
    </source>
</evidence>
<proteinExistence type="predicted"/>
<dbReference type="RefSeq" id="WP_180569544.1">
    <property type="nucleotide sequence ID" value="NZ_JACCKB010000026.1"/>
</dbReference>
<dbReference type="EMBL" id="JACCKB010000026">
    <property type="protein sequence ID" value="NYZ67523.1"/>
    <property type="molecule type" value="Genomic_DNA"/>
</dbReference>
<feature type="compositionally biased region" description="Polar residues" evidence="2">
    <location>
        <begin position="1"/>
        <end position="21"/>
    </location>
</feature>
<feature type="compositionally biased region" description="Low complexity" evidence="2">
    <location>
        <begin position="1570"/>
        <end position="1584"/>
    </location>
</feature>
<accession>A0A853I291</accession>
<organism evidence="3 4">
    <name type="scientific">Spartinivicinus marinus</name>
    <dbReference type="NCBI Taxonomy" id="2994442"/>
    <lineage>
        <taxon>Bacteria</taxon>
        <taxon>Pseudomonadati</taxon>
        <taxon>Pseudomonadota</taxon>
        <taxon>Gammaproteobacteria</taxon>
        <taxon>Oceanospirillales</taxon>
        <taxon>Zooshikellaceae</taxon>
        <taxon>Spartinivicinus</taxon>
    </lineage>
</organism>
<feature type="coiled-coil region" evidence="1">
    <location>
        <begin position="943"/>
        <end position="1044"/>
    </location>
</feature>
<feature type="region of interest" description="Disordered" evidence="2">
    <location>
        <begin position="1"/>
        <end position="58"/>
    </location>
</feature>
<keyword evidence="1" id="KW-0175">Coiled coil</keyword>
<reference evidence="3 4" key="1">
    <citation type="submission" date="2020-07" db="EMBL/GenBank/DDBJ databases">
        <title>Endozoicomonas sp. nov., isolated from sediment.</title>
        <authorList>
            <person name="Gu T."/>
        </authorList>
    </citation>
    <scope>NUCLEOTIDE SEQUENCE [LARGE SCALE GENOMIC DNA]</scope>
    <source>
        <strain evidence="3 4">SM1973</strain>
    </source>
</reference>
<feature type="region of interest" description="Disordered" evidence="2">
    <location>
        <begin position="477"/>
        <end position="496"/>
    </location>
</feature>
<evidence type="ECO:0000256" key="2">
    <source>
        <dbReference type="SAM" id="MobiDB-lite"/>
    </source>
</evidence>
<feature type="region of interest" description="Disordered" evidence="2">
    <location>
        <begin position="93"/>
        <end position="117"/>
    </location>
</feature>